<proteinExistence type="predicted"/>
<dbReference type="EMBL" id="KE504213">
    <property type="protein sequence ID" value="EPS95168.1"/>
    <property type="molecule type" value="Genomic_DNA"/>
</dbReference>
<evidence type="ECO:0000313" key="3">
    <source>
        <dbReference type="Proteomes" id="UP000015241"/>
    </source>
</evidence>
<keyword evidence="3" id="KW-1185">Reference proteome</keyword>
<dbReference type="AlphaFoldDB" id="S8DVC6"/>
<dbReference type="Proteomes" id="UP000015241">
    <property type="component" value="Unassembled WGS sequence"/>
</dbReference>
<feature type="compositionally biased region" description="Basic residues" evidence="1">
    <location>
        <begin position="26"/>
        <end position="38"/>
    </location>
</feature>
<name>S8DVC6_FOMSC</name>
<organism evidence="2 3">
    <name type="scientific">Fomitopsis schrenkii</name>
    <name type="common">Brown rot fungus</name>
    <dbReference type="NCBI Taxonomy" id="2126942"/>
    <lineage>
        <taxon>Eukaryota</taxon>
        <taxon>Fungi</taxon>
        <taxon>Dikarya</taxon>
        <taxon>Basidiomycota</taxon>
        <taxon>Agaricomycotina</taxon>
        <taxon>Agaricomycetes</taxon>
        <taxon>Polyporales</taxon>
        <taxon>Fomitopsis</taxon>
    </lineage>
</organism>
<sequence length="168" mass="18735">MSSLNQTYTNLLKWGKGASPPPDLRRKPKGPRPIRRRAMPQFPRAWIQPVGPIAHPIPHRIEAEEQAKYAAILYGDWDVVWDGVDPASEDFSAFDQGRQEKVEYTTWPPVLPKQPAPWVGFEHPTCAPGPFGAPIDVALTGAASSQGTADILPDWPPFRIPMPAPWIW</sequence>
<evidence type="ECO:0000313" key="2">
    <source>
        <dbReference type="EMBL" id="EPS95168.1"/>
    </source>
</evidence>
<evidence type="ECO:0000256" key="1">
    <source>
        <dbReference type="SAM" id="MobiDB-lite"/>
    </source>
</evidence>
<dbReference type="HOGENOM" id="CLU_1586515_0_0_1"/>
<accession>S8DVC6</accession>
<protein>
    <submittedName>
        <fullName evidence="2">Uncharacterized protein</fullName>
    </submittedName>
</protein>
<gene>
    <name evidence="2" type="ORF">FOMPIDRAFT_85328</name>
</gene>
<feature type="region of interest" description="Disordered" evidence="1">
    <location>
        <begin position="12"/>
        <end position="38"/>
    </location>
</feature>
<reference evidence="2 3" key="1">
    <citation type="journal article" date="2012" name="Science">
        <title>The Paleozoic origin of enzymatic lignin decomposition reconstructed from 31 fungal genomes.</title>
        <authorList>
            <person name="Floudas D."/>
            <person name="Binder M."/>
            <person name="Riley R."/>
            <person name="Barry K."/>
            <person name="Blanchette R.A."/>
            <person name="Henrissat B."/>
            <person name="Martinez A.T."/>
            <person name="Otillar R."/>
            <person name="Spatafora J.W."/>
            <person name="Yadav J.S."/>
            <person name="Aerts A."/>
            <person name="Benoit I."/>
            <person name="Boyd A."/>
            <person name="Carlson A."/>
            <person name="Copeland A."/>
            <person name="Coutinho P.M."/>
            <person name="de Vries R.P."/>
            <person name="Ferreira P."/>
            <person name="Findley K."/>
            <person name="Foster B."/>
            <person name="Gaskell J."/>
            <person name="Glotzer D."/>
            <person name="Gorecki P."/>
            <person name="Heitman J."/>
            <person name="Hesse C."/>
            <person name="Hori C."/>
            <person name="Igarashi K."/>
            <person name="Jurgens J.A."/>
            <person name="Kallen N."/>
            <person name="Kersten P."/>
            <person name="Kohler A."/>
            <person name="Kuees U."/>
            <person name="Kumar T.K.A."/>
            <person name="Kuo A."/>
            <person name="LaButti K."/>
            <person name="Larrondo L.F."/>
            <person name="Lindquist E."/>
            <person name="Ling A."/>
            <person name="Lombard V."/>
            <person name="Lucas S."/>
            <person name="Lundell T."/>
            <person name="Martin R."/>
            <person name="McLaughlin D.J."/>
            <person name="Morgenstern I."/>
            <person name="Morin E."/>
            <person name="Murat C."/>
            <person name="Nagy L.G."/>
            <person name="Nolan M."/>
            <person name="Ohm R.A."/>
            <person name="Patyshakuliyeva A."/>
            <person name="Rokas A."/>
            <person name="Ruiz-Duenas F.J."/>
            <person name="Sabat G."/>
            <person name="Salamov A."/>
            <person name="Samejima M."/>
            <person name="Schmutz J."/>
            <person name="Slot J.C."/>
            <person name="St John F."/>
            <person name="Stenlid J."/>
            <person name="Sun H."/>
            <person name="Sun S."/>
            <person name="Syed K."/>
            <person name="Tsang A."/>
            <person name="Wiebenga A."/>
            <person name="Young D."/>
            <person name="Pisabarro A."/>
            <person name="Eastwood D.C."/>
            <person name="Martin F."/>
            <person name="Cullen D."/>
            <person name="Grigoriev I.V."/>
            <person name="Hibbett D.S."/>
        </authorList>
    </citation>
    <scope>NUCLEOTIDE SEQUENCE</scope>
    <source>
        <strain evidence="3">FP-58527</strain>
    </source>
</reference>
<dbReference type="InParanoid" id="S8DVC6"/>